<dbReference type="Proteomes" id="UP000827872">
    <property type="component" value="Linkage Group LG13"/>
</dbReference>
<reference evidence="1" key="1">
    <citation type="submission" date="2021-08" db="EMBL/GenBank/DDBJ databases">
        <title>The first chromosome-level gecko genome reveals the dynamic sex chromosomes of Neotropical dwarf geckos (Sphaerodactylidae: Sphaerodactylus).</title>
        <authorList>
            <person name="Pinto B.J."/>
            <person name="Keating S.E."/>
            <person name="Gamble T."/>
        </authorList>
    </citation>
    <scope>NUCLEOTIDE SEQUENCE</scope>
    <source>
        <strain evidence="1">TG3544</strain>
    </source>
</reference>
<name>A0ACB8G0C5_9SAUR</name>
<keyword evidence="2" id="KW-1185">Reference proteome</keyword>
<dbReference type="EMBL" id="CM037626">
    <property type="protein sequence ID" value="KAH8012554.1"/>
    <property type="molecule type" value="Genomic_DNA"/>
</dbReference>
<sequence>MQRTTFLSGQYCTFHKLMGRILNFTIKTNSTRSAVFLKECASSIVPFPSEKFKTVFGMVSLGYFVICSVKQKVQQQLKDEQINKSHRYRFCQPFRHHLTCFSSSATD</sequence>
<evidence type="ECO:0000313" key="2">
    <source>
        <dbReference type="Proteomes" id="UP000827872"/>
    </source>
</evidence>
<gene>
    <name evidence="1" type="ORF">K3G42_018625</name>
</gene>
<comment type="caution">
    <text evidence="1">The sequence shown here is derived from an EMBL/GenBank/DDBJ whole genome shotgun (WGS) entry which is preliminary data.</text>
</comment>
<organism evidence="1 2">
    <name type="scientific">Sphaerodactylus townsendi</name>
    <dbReference type="NCBI Taxonomy" id="933632"/>
    <lineage>
        <taxon>Eukaryota</taxon>
        <taxon>Metazoa</taxon>
        <taxon>Chordata</taxon>
        <taxon>Craniata</taxon>
        <taxon>Vertebrata</taxon>
        <taxon>Euteleostomi</taxon>
        <taxon>Lepidosauria</taxon>
        <taxon>Squamata</taxon>
        <taxon>Bifurcata</taxon>
        <taxon>Gekkota</taxon>
        <taxon>Sphaerodactylidae</taxon>
        <taxon>Sphaerodactylus</taxon>
    </lineage>
</organism>
<accession>A0ACB8G0C5</accession>
<evidence type="ECO:0000313" key="1">
    <source>
        <dbReference type="EMBL" id="KAH8012554.1"/>
    </source>
</evidence>
<proteinExistence type="predicted"/>
<protein>
    <submittedName>
        <fullName evidence="1">Uncharacterized protein</fullName>
    </submittedName>
</protein>